<evidence type="ECO:0000256" key="6">
    <source>
        <dbReference type="ARBA" id="ARBA00022989"/>
    </source>
</evidence>
<evidence type="ECO:0000256" key="5">
    <source>
        <dbReference type="ARBA" id="ARBA00022692"/>
    </source>
</evidence>
<dbReference type="Proteomes" id="UP001187221">
    <property type="component" value="Unassembled WGS sequence"/>
</dbReference>
<reference evidence="9 10" key="1">
    <citation type="submission" date="2023-06" db="EMBL/GenBank/DDBJ databases">
        <title>Draft genome sequence of Novosphingobium sp. strain IK01.</title>
        <authorList>
            <person name="Hatamoto M."/>
            <person name="Ikarashi T."/>
            <person name="Yamaguchi T."/>
        </authorList>
    </citation>
    <scope>NUCLEOTIDE SEQUENCE [LARGE SCALE GENOMIC DNA]</scope>
    <source>
        <strain evidence="9 10">IK01</strain>
    </source>
</reference>
<keyword evidence="6 8" id="KW-1133">Transmembrane helix</keyword>
<name>A0ABQ6P2D8_9SPHN</name>
<keyword evidence="5 8" id="KW-0812">Transmembrane</keyword>
<feature type="transmembrane region" description="Helical" evidence="8">
    <location>
        <begin position="48"/>
        <end position="65"/>
    </location>
</feature>
<feature type="transmembrane region" description="Helical" evidence="8">
    <location>
        <begin position="25"/>
        <end position="41"/>
    </location>
</feature>
<feature type="transmembrane region" description="Helical" evidence="8">
    <location>
        <begin position="249"/>
        <end position="270"/>
    </location>
</feature>
<comment type="subcellular location">
    <subcellularLocation>
        <location evidence="1 8">Cell membrane</location>
        <topology evidence="1 8">Multi-pass membrane protein</topology>
    </subcellularLocation>
</comment>
<evidence type="ECO:0000313" key="10">
    <source>
        <dbReference type="Proteomes" id="UP001187221"/>
    </source>
</evidence>
<feature type="transmembrane region" description="Helical" evidence="8">
    <location>
        <begin position="121"/>
        <end position="139"/>
    </location>
</feature>
<evidence type="ECO:0000313" key="9">
    <source>
        <dbReference type="EMBL" id="GMM59331.1"/>
    </source>
</evidence>
<evidence type="ECO:0000256" key="3">
    <source>
        <dbReference type="ARBA" id="ARBA00022448"/>
    </source>
</evidence>
<keyword evidence="10" id="KW-1185">Reference proteome</keyword>
<accession>A0ABQ6P2D8</accession>
<keyword evidence="3" id="KW-0813">Transport</keyword>
<keyword evidence="7 8" id="KW-0472">Membrane</keyword>
<dbReference type="Pfam" id="PF01925">
    <property type="entry name" value="TauE"/>
    <property type="match status" value="1"/>
</dbReference>
<evidence type="ECO:0000256" key="4">
    <source>
        <dbReference type="ARBA" id="ARBA00022475"/>
    </source>
</evidence>
<comment type="similarity">
    <text evidence="2 8">Belongs to the 4-toluene sulfonate uptake permease (TSUP) (TC 2.A.102) family.</text>
</comment>
<evidence type="ECO:0000256" key="8">
    <source>
        <dbReference type="RuleBase" id="RU363041"/>
    </source>
</evidence>
<evidence type="ECO:0000256" key="7">
    <source>
        <dbReference type="ARBA" id="ARBA00023136"/>
    </source>
</evidence>
<gene>
    <name evidence="9" type="ORF">NUTIK01_01080</name>
</gene>
<comment type="caution">
    <text evidence="9">The sequence shown here is derived from an EMBL/GenBank/DDBJ whole genome shotgun (WGS) entry which is preliminary data.</text>
</comment>
<sequence>MPLTILALMAQAAETTQTLAYHPPLWIYPVLTAVAMITGFVDSVAGGGGLIMMPVLFTLGLPPHITLGTNKLQSMCGTAMATFRYYRAGLFTLSGNLALLGVTFAGALAGTLTIQHFDGRVLALVVPVLLIGVSLYTVLSPRMDDTDRHDRVGQRGFLPVASAIGFYDGFFGPGTGQFFTTGLVALRGLGLTRATGLTKLLNLTSNLAGVILFALGGQILWVLALCMACGSMCGAWMGTHFATRLGARLIRPLLITVSLGLTGRLLWGWFAG</sequence>
<proteinExistence type="inferred from homology"/>
<feature type="transmembrane region" description="Helical" evidence="8">
    <location>
        <begin position="85"/>
        <end position="109"/>
    </location>
</feature>
<evidence type="ECO:0000256" key="2">
    <source>
        <dbReference type="ARBA" id="ARBA00009142"/>
    </source>
</evidence>
<evidence type="ECO:0000256" key="1">
    <source>
        <dbReference type="ARBA" id="ARBA00004651"/>
    </source>
</evidence>
<dbReference type="InterPro" id="IPR002781">
    <property type="entry name" value="TM_pro_TauE-like"/>
</dbReference>
<dbReference type="RefSeq" id="WP_317973189.1">
    <property type="nucleotide sequence ID" value="NZ_BTFW01000001.1"/>
</dbReference>
<keyword evidence="4 8" id="KW-1003">Cell membrane</keyword>
<dbReference type="PANTHER" id="PTHR30269:SF0">
    <property type="entry name" value="MEMBRANE TRANSPORTER PROTEIN YFCA-RELATED"/>
    <property type="match status" value="1"/>
</dbReference>
<dbReference type="EMBL" id="BTFW01000001">
    <property type="protein sequence ID" value="GMM59331.1"/>
    <property type="molecule type" value="Genomic_DNA"/>
</dbReference>
<dbReference type="PANTHER" id="PTHR30269">
    <property type="entry name" value="TRANSMEMBRANE PROTEIN YFCA"/>
    <property type="match status" value="1"/>
</dbReference>
<protein>
    <recommendedName>
        <fullName evidence="8">Probable membrane transporter protein</fullName>
    </recommendedName>
</protein>
<dbReference type="InterPro" id="IPR052017">
    <property type="entry name" value="TSUP"/>
</dbReference>
<feature type="transmembrane region" description="Helical" evidence="8">
    <location>
        <begin position="207"/>
        <end position="237"/>
    </location>
</feature>
<organism evidence="9 10">
    <name type="scientific">Novosphingobium pituita</name>
    <dbReference type="NCBI Taxonomy" id="3056842"/>
    <lineage>
        <taxon>Bacteria</taxon>
        <taxon>Pseudomonadati</taxon>
        <taxon>Pseudomonadota</taxon>
        <taxon>Alphaproteobacteria</taxon>
        <taxon>Sphingomonadales</taxon>
        <taxon>Sphingomonadaceae</taxon>
        <taxon>Novosphingobium</taxon>
    </lineage>
</organism>